<sequence>MHSKHHDVIFKDKDWGKRHDETNIHEGLLEFFSGRGRDASLVSSTLCRLSAIHRWFSSQRTFHFFASSLLFIYETDPSLEANLQLVMIGAILWGSNVQMY</sequence>
<evidence type="ECO:0000256" key="1">
    <source>
        <dbReference type="ARBA" id="ARBA00007374"/>
    </source>
</evidence>
<keyword evidence="9" id="KW-1185">Reference proteome</keyword>
<evidence type="ECO:0000313" key="9">
    <source>
        <dbReference type="Proteomes" id="UP000095283"/>
    </source>
</evidence>
<evidence type="ECO:0000256" key="3">
    <source>
        <dbReference type="ARBA" id="ARBA00022741"/>
    </source>
</evidence>
<evidence type="ECO:0000256" key="2">
    <source>
        <dbReference type="ARBA" id="ARBA00022679"/>
    </source>
</evidence>
<dbReference type="EC" id="2.7.-.-" evidence="8"/>
<comment type="catalytic activity">
    <reaction evidence="7">
        <text>1D-myo-inositol 1,3,4,6-tetrakisphosphate + ATP = 1D-myo-inositol 1,3,4,5,6-pentakisphosphate + ADP + H(+)</text>
        <dbReference type="Rhea" id="RHEA:12717"/>
        <dbReference type="ChEBI" id="CHEBI:15378"/>
        <dbReference type="ChEBI" id="CHEBI:30616"/>
        <dbReference type="ChEBI" id="CHEBI:57660"/>
        <dbReference type="ChEBI" id="CHEBI:57733"/>
        <dbReference type="ChEBI" id="CHEBI:456216"/>
        <dbReference type="EC" id="2.7.1.140"/>
    </reaction>
</comment>
<dbReference type="GO" id="GO:0005634">
    <property type="term" value="C:nucleus"/>
    <property type="evidence" value="ECO:0007669"/>
    <property type="project" value="TreeGrafter"/>
</dbReference>
<dbReference type="InterPro" id="IPR038286">
    <property type="entry name" value="IPK_sf"/>
</dbReference>
<evidence type="ECO:0000256" key="4">
    <source>
        <dbReference type="ARBA" id="ARBA00022777"/>
    </source>
</evidence>
<dbReference type="PANTHER" id="PTHR12400">
    <property type="entry name" value="INOSITOL POLYPHOSPHATE KINASE"/>
    <property type="match status" value="1"/>
</dbReference>
<dbReference type="GO" id="GO:0032958">
    <property type="term" value="P:inositol phosphate biosynthetic process"/>
    <property type="evidence" value="ECO:0007669"/>
    <property type="project" value="InterPro"/>
</dbReference>
<keyword evidence="5" id="KW-0067">ATP-binding</keyword>
<evidence type="ECO:0000256" key="6">
    <source>
        <dbReference type="ARBA" id="ARBA00036164"/>
    </source>
</evidence>
<dbReference type="AlphaFoldDB" id="A0A1I7XDS0"/>
<dbReference type="GO" id="GO:0005524">
    <property type="term" value="F:ATP binding"/>
    <property type="evidence" value="ECO:0007669"/>
    <property type="project" value="UniProtKB-KW"/>
</dbReference>
<comment type="catalytic activity">
    <reaction evidence="6">
        <text>1D-myo-inositol 1,4,5-trisphosphate + 2 ATP = 1D-myo-inositol 1,3,4,5,6-pentakisphosphate + 2 ADP + 2 H(+)</text>
        <dbReference type="Rhea" id="RHEA:32359"/>
        <dbReference type="ChEBI" id="CHEBI:15378"/>
        <dbReference type="ChEBI" id="CHEBI:30616"/>
        <dbReference type="ChEBI" id="CHEBI:57733"/>
        <dbReference type="ChEBI" id="CHEBI:203600"/>
        <dbReference type="ChEBI" id="CHEBI:456216"/>
        <dbReference type="EC" id="2.7.1.151"/>
    </reaction>
</comment>
<reference evidence="10" key="1">
    <citation type="submission" date="2016-11" db="UniProtKB">
        <authorList>
            <consortium name="WormBaseParasite"/>
        </authorList>
    </citation>
    <scope>IDENTIFICATION</scope>
</reference>
<comment type="similarity">
    <text evidence="1 8">Belongs to the inositol phosphokinase (IPK) family.</text>
</comment>
<evidence type="ECO:0000256" key="5">
    <source>
        <dbReference type="ARBA" id="ARBA00022840"/>
    </source>
</evidence>
<dbReference type="GO" id="GO:0047326">
    <property type="term" value="F:inositol-1,3,4,6-tetrakisphosphate 5-kinase activity"/>
    <property type="evidence" value="ECO:0007669"/>
    <property type="project" value="RHEA"/>
</dbReference>
<protein>
    <recommendedName>
        <fullName evidence="8">Kinase</fullName>
        <ecNumber evidence="8">2.7.-.-</ecNumber>
    </recommendedName>
</protein>
<dbReference type="SUPFAM" id="SSF56104">
    <property type="entry name" value="SAICAR synthase-like"/>
    <property type="match status" value="1"/>
</dbReference>
<dbReference type="WBParaSite" id="Hba_15681">
    <property type="protein sequence ID" value="Hba_15681"/>
    <property type="gene ID" value="Hba_15681"/>
</dbReference>
<accession>A0A1I7XDS0</accession>
<dbReference type="InterPro" id="IPR005522">
    <property type="entry name" value="IPK"/>
</dbReference>
<dbReference type="PANTHER" id="PTHR12400:SF51">
    <property type="entry name" value="INOSITOL POLYPHOSPHATE MULTIKINASE"/>
    <property type="match status" value="1"/>
</dbReference>
<evidence type="ECO:0000313" key="10">
    <source>
        <dbReference type="WBParaSite" id="Hba_15681"/>
    </source>
</evidence>
<dbReference type="GO" id="GO:0008440">
    <property type="term" value="F:inositol-1,4,5-trisphosphate 3-kinase activity"/>
    <property type="evidence" value="ECO:0007669"/>
    <property type="project" value="TreeGrafter"/>
</dbReference>
<keyword evidence="3" id="KW-0547">Nucleotide-binding</keyword>
<keyword evidence="4 8" id="KW-0418">Kinase</keyword>
<dbReference type="GO" id="GO:0005737">
    <property type="term" value="C:cytoplasm"/>
    <property type="evidence" value="ECO:0007669"/>
    <property type="project" value="TreeGrafter"/>
</dbReference>
<proteinExistence type="inferred from homology"/>
<evidence type="ECO:0000256" key="7">
    <source>
        <dbReference type="ARBA" id="ARBA00036525"/>
    </source>
</evidence>
<organism evidence="9 10">
    <name type="scientific">Heterorhabditis bacteriophora</name>
    <name type="common">Entomopathogenic nematode worm</name>
    <dbReference type="NCBI Taxonomy" id="37862"/>
    <lineage>
        <taxon>Eukaryota</taxon>
        <taxon>Metazoa</taxon>
        <taxon>Ecdysozoa</taxon>
        <taxon>Nematoda</taxon>
        <taxon>Chromadorea</taxon>
        <taxon>Rhabditida</taxon>
        <taxon>Rhabditina</taxon>
        <taxon>Rhabditomorpha</taxon>
        <taxon>Strongyloidea</taxon>
        <taxon>Heterorhabditidae</taxon>
        <taxon>Heterorhabditis</taxon>
    </lineage>
</organism>
<dbReference type="Proteomes" id="UP000095283">
    <property type="component" value="Unplaced"/>
</dbReference>
<keyword evidence="2 8" id="KW-0808">Transferase</keyword>
<dbReference type="Gene3D" id="3.30.470.160">
    <property type="entry name" value="Inositol polyphosphate kinase"/>
    <property type="match status" value="1"/>
</dbReference>
<dbReference type="Pfam" id="PF03770">
    <property type="entry name" value="IPK"/>
    <property type="match status" value="1"/>
</dbReference>
<name>A0A1I7XDS0_HETBA</name>
<evidence type="ECO:0000256" key="8">
    <source>
        <dbReference type="RuleBase" id="RU363090"/>
    </source>
</evidence>